<keyword evidence="10" id="KW-1185">Reference proteome</keyword>
<evidence type="ECO:0000256" key="6">
    <source>
        <dbReference type="ARBA" id="ARBA00023273"/>
    </source>
</evidence>
<keyword evidence="4" id="KW-0969">Cilium</keyword>
<evidence type="ECO:0000313" key="10">
    <source>
        <dbReference type="Proteomes" id="UP000830375"/>
    </source>
</evidence>
<dbReference type="EMBL" id="JACTAM010000005">
    <property type="protein sequence ID" value="KAI2664257.1"/>
    <property type="molecule type" value="Genomic_DNA"/>
</dbReference>
<reference evidence="9 10" key="1">
    <citation type="submission" date="2022-01" db="EMBL/GenBank/DDBJ databases">
        <title>A high-quality chromosome-level genome assembly of rohu carp, Labeo rohita.</title>
        <authorList>
            <person name="Arick M.A. II"/>
            <person name="Hsu C.-Y."/>
            <person name="Magbanua Z."/>
            <person name="Pechanova O."/>
            <person name="Grover C."/>
            <person name="Miller E."/>
            <person name="Thrash A."/>
            <person name="Ezzel L."/>
            <person name="Alam S."/>
            <person name="Benzie J."/>
            <person name="Hamilton M."/>
            <person name="Karsi A."/>
            <person name="Lawrence M.L."/>
            <person name="Peterson D.G."/>
        </authorList>
    </citation>
    <scope>NUCLEOTIDE SEQUENCE [LARGE SCALE GENOMIC DNA]</scope>
    <source>
        <strain evidence="10">BAU-BD-2019</strain>
        <tissue evidence="9">Blood</tissue>
    </source>
</reference>
<accession>A0ABQ8MPD5</accession>
<keyword evidence="2" id="KW-0963">Cytoplasm</keyword>
<evidence type="ECO:0000256" key="7">
    <source>
        <dbReference type="ARBA" id="ARBA00035003"/>
    </source>
</evidence>
<evidence type="ECO:0000256" key="3">
    <source>
        <dbReference type="ARBA" id="ARBA00022846"/>
    </source>
</evidence>
<dbReference type="InterPro" id="IPR009524">
    <property type="entry name" value="CFAP68"/>
</dbReference>
<proteinExistence type="predicted"/>
<dbReference type="InterPro" id="IPR037662">
    <property type="entry name" value="CFAP68/107"/>
</dbReference>
<evidence type="ECO:0000256" key="8">
    <source>
        <dbReference type="ARBA" id="ARBA00046435"/>
    </source>
</evidence>
<dbReference type="Pfam" id="PF06608">
    <property type="entry name" value="CFAP68"/>
    <property type="match status" value="1"/>
</dbReference>
<evidence type="ECO:0000313" key="9">
    <source>
        <dbReference type="EMBL" id="KAI2664257.1"/>
    </source>
</evidence>
<comment type="subunit">
    <text evidence="8">Microtubule inner protein component of sperm flagellar doublet microtubules.</text>
</comment>
<dbReference type="PANTHER" id="PTHR31180">
    <property type="entry name" value="CILIA- AND FLAGELLA-ASSOCIATED PROTEIN 107-RELATED"/>
    <property type="match status" value="1"/>
</dbReference>
<evidence type="ECO:0000256" key="4">
    <source>
        <dbReference type="ARBA" id="ARBA00023069"/>
    </source>
</evidence>
<gene>
    <name evidence="9" type="ORF">H4Q32_002422</name>
</gene>
<name>A0ABQ8MPD5_LABRO</name>
<evidence type="ECO:0000256" key="1">
    <source>
        <dbReference type="ARBA" id="ARBA00004611"/>
    </source>
</evidence>
<evidence type="ECO:0000256" key="2">
    <source>
        <dbReference type="ARBA" id="ARBA00022490"/>
    </source>
</evidence>
<protein>
    <submittedName>
        <fullName evidence="9">Uncharacterized protein</fullName>
    </submittedName>
</protein>
<organism evidence="9 10">
    <name type="scientific">Labeo rohita</name>
    <name type="common">Indian major carp</name>
    <name type="synonym">Cyprinus rohita</name>
    <dbReference type="NCBI Taxonomy" id="84645"/>
    <lineage>
        <taxon>Eukaryota</taxon>
        <taxon>Metazoa</taxon>
        <taxon>Chordata</taxon>
        <taxon>Craniata</taxon>
        <taxon>Vertebrata</taxon>
        <taxon>Euteleostomi</taxon>
        <taxon>Actinopterygii</taxon>
        <taxon>Neopterygii</taxon>
        <taxon>Teleostei</taxon>
        <taxon>Ostariophysi</taxon>
        <taxon>Cypriniformes</taxon>
        <taxon>Cyprinidae</taxon>
        <taxon>Labeoninae</taxon>
        <taxon>Labeonini</taxon>
        <taxon>Labeo</taxon>
    </lineage>
</organism>
<dbReference type="PANTHER" id="PTHR31180:SF3">
    <property type="entry name" value="EXPRESSED SEQUENCE EH456644"/>
    <property type="match status" value="1"/>
</dbReference>
<keyword evidence="3" id="KW-0282">Flagellum</keyword>
<dbReference type="Proteomes" id="UP000830375">
    <property type="component" value="Unassembled WGS sequence"/>
</dbReference>
<keyword evidence="5" id="KW-0206">Cytoskeleton</keyword>
<evidence type="ECO:0000256" key="5">
    <source>
        <dbReference type="ARBA" id="ARBA00023212"/>
    </source>
</evidence>
<sequence>MSNISKEFSWSRNGPAFHHMLRASGQAEVWHDFTDDMKFRQYGWRCSTNEDSYSNTTLIGNWSEERFDTRRTVALRRPLPHQLQRESQEASLAINQNWTLHTLSVRQTPATDWTLKALNTEKKQWEKRQGLSMGM</sequence>
<keyword evidence="6" id="KW-0966">Cell projection</keyword>
<comment type="subcellular location">
    <subcellularLocation>
        <location evidence="1">Cytoplasm</location>
        <location evidence="1">Cytoskeleton</location>
        <location evidence="1">Flagellum axoneme</location>
    </subcellularLocation>
</comment>
<comment type="function">
    <text evidence="7">Microtubule inner protein (MIP) part of the dynein-decorated doublet microtubules (DMTs) in cilia axoneme, which is required for motile cilia beating.</text>
</comment>
<comment type="caution">
    <text evidence="9">The sequence shown here is derived from an EMBL/GenBank/DDBJ whole genome shotgun (WGS) entry which is preliminary data.</text>
</comment>